<protein>
    <submittedName>
        <fullName evidence="1">Uncharacterized protein</fullName>
    </submittedName>
</protein>
<reference evidence="1 2" key="1">
    <citation type="journal article" date="2007" name="Nature">
        <title>The medaka draft genome and insights into vertebrate genome evolution.</title>
        <authorList>
            <person name="Kasahara M."/>
            <person name="Naruse K."/>
            <person name="Sasaki S."/>
            <person name="Nakatani Y."/>
            <person name="Qu W."/>
            <person name="Ahsan B."/>
            <person name="Yamada T."/>
            <person name="Nagayasu Y."/>
            <person name="Doi K."/>
            <person name="Kasai Y."/>
            <person name="Jindo T."/>
            <person name="Kobayashi D."/>
            <person name="Shimada A."/>
            <person name="Toyoda A."/>
            <person name="Kuroki Y."/>
            <person name="Fujiyama A."/>
            <person name="Sasaki T."/>
            <person name="Shimizu A."/>
            <person name="Asakawa S."/>
            <person name="Shimizu N."/>
            <person name="Hashimoto S."/>
            <person name="Yang J."/>
            <person name="Lee Y."/>
            <person name="Matsushima K."/>
            <person name="Sugano S."/>
            <person name="Sakaizumi M."/>
            <person name="Narita T."/>
            <person name="Ohishi K."/>
            <person name="Haga S."/>
            <person name="Ohta F."/>
            <person name="Nomoto H."/>
            <person name="Nogata K."/>
            <person name="Morishita T."/>
            <person name="Endo T."/>
            <person name="Shin-I T."/>
            <person name="Takeda H."/>
            <person name="Morishita S."/>
            <person name="Kohara Y."/>
        </authorList>
    </citation>
    <scope>NUCLEOTIDE SEQUENCE [LARGE SCALE GENOMIC DNA]</scope>
    <source>
        <strain evidence="1 2">Hd-rR</strain>
    </source>
</reference>
<dbReference type="InterPro" id="IPR027912">
    <property type="entry name" value="CFAP54"/>
</dbReference>
<reference evidence="1" key="3">
    <citation type="submission" date="2025-09" db="UniProtKB">
        <authorList>
            <consortium name="Ensembl"/>
        </authorList>
    </citation>
    <scope>IDENTIFICATION</scope>
    <source>
        <strain evidence="1">Hd-rR</strain>
    </source>
</reference>
<evidence type="ECO:0000313" key="1">
    <source>
        <dbReference type="Ensembl" id="ENSORLP00000007416.2"/>
    </source>
</evidence>
<dbReference type="HOGENOM" id="CLU_009090_0_0_1"/>
<dbReference type="Pfam" id="PF14858">
    <property type="entry name" value="CFAP54_N"/>
    <property type="match status" value="2"/>
</dbReference>
<dbReference type="Proteomes" id="UP000001038">
    <property type="component" value="Chromosome 14"/>
</dbReference>
<dbReference type="PANTHER" id="PTHR33487">
    <property type="entry name" value="CILIA- AND FLAGELLA-ASSOCIATED PROTEIN 54"/>
    <property type="match status" value="1"/>
</dbReference>
<dbReference type="InParanoid" id="H2LMZ3"/>
<dbReference type="GeneTree" id="ENSGT00990000204242"/>
<dbReference type="AlphaFoldDB" id="H2LMZ3"/>
<dbReference type="Bgee" id="ENSORLG00000005899">
    <property type="expression patterns" value="Expressed in testis and 2 other cell types or tissues"/>
</dbReference>
<keyword evidence="2" id="KW-1185">Reference proteome</keyword>
<accession>H2LMZ3</accession>
<dbReference type="eggNOG" id="ENOG502QVDY">
    <property type="taxonomic scope" value="Eukaryota"/>
</dbReference>
<name>H2LMZ3_ORYLA</name>
<evidence type="ECO:0000313" key="2">
    <source>
        <dbReference type="Proteomes" id="UP000001038"/>
    </source>
</evidence>
<reference evidence="1" key="2">
    <citation type="submission" date="2025-08" db="UniProtKB">
        <authorList>
            <consortium name="Ensembl"/>
        </authorList>
    </citation>
    <scope>IDENTIFICATION</scope>
    <source>
        <strain evidence="1">Hd-rR</strain>
    </source>
</reference>
<organism evidence="1 2">
    <name type="scientific">Oryzias latipes</name>
    <name type="common">Japanese rice fish</name>
    <name type="synonym">Japanese killifish</name>
    <dbReference type="NCBI Taxonomy" id="8090"/>
    <lineage>
        <taxon>Eukaryota</taxon>
        <taxon>Metazoa</taxon>
        <taxon>Chordata</taxon>
        <taxon>Craniata</taxon>
        <taxon>Vertebrata</taxon>
        <taxon>Euteleostomi</taxon>
        <taxon>Actinopterygii</taxon>
        <taxon>Neopterygii</taxon>
        <taxon>Teleostei</taxon>
        <taxon>Neoteleostei</taxon>
        <taxon>Acanthomorphata</taxon>
        <taxon>Ovalentaria</taxon>
        <taxon>Atherinomorphae</taxon>
        <taxon>Beloniformes</taxon>
        <taxon>Adrianichthyidae</taxon>
        <taxon>Oryziinae</taxon>
        <taxon>Oryzias</taxon>
    </lineage>
</organism>
<dbReference type="PANTHER" id="PTHR33487:SF1">
    <property type="entry name" value="CILIA- AND FLAGELLA-ASSOCIATED PROTEIN 54"/>
    <property type="match status" value="1"/>
</dbReference>
<dbReference type="Ensembl" id="ENSORLT00000007417.2">
    <property type="protein sequence ID" value="ENSORLP00000007416.2"/>
    <property type="gene ID" value="ENSORLG00000005899.2"/>
</dbReference>
<dbReference type="STRING" id="8090.ENSORLP00000007416"/>
<sequence>MYEVALWQGYSLHLQQFSSEEITDIRDLEHFKACFFPEGFDVDQDVVSMKVRCCKLGKSWFVCNNSMSAFMCKHFINDLFLSRLIPHLQHLPLPDDYELQCRGTVFWSTSKAFSNLTAISCVRHSAGWGTVLRGSLRHCYVSPCASFQALEYLLWASISVELSVPLMTAKYLPLSVTLYCAVCHCYYDNQAGTKAEVRSRLSASDQISGGFYQSIHRLGSLHLFLLFQLGALVFKRAVFESRRPKYKTRIQPWPRTSTEKLLTSMFDSCAGQFLAILEALWDSSARPLQMRMLGDAELQETALELLSAGICILSGL</sequence>
<proteinExistence type="predicted"/>